<evidence type="ECO:0000313" key="5">
    <source>
        <dbReference type="Proteomes" id="UP001604277"/>
    </source>
</evidence>
<dbReference type="Gene3D" id="1.25.40.10">
    <property type="entry name" value="Tetratricopeptide repeat domain"/>
    <property type="match status" value="3"/>
</dbReference>
<dbReference type="Pfam" id="PF13812">
    <property type="entry name" value="PPR_3"/>
    <property type="match status" value="1"/>
</dbReference>
<evidence type="ECO:0000256" key="2">
    <source>
        <dbReference type="ARBA" id="ARBA00022737"/>
    </source>
</evidence>
<feature type="repeat" description="PPR" evidence="3">
    <location>
        <begin position="322"/>
        <end position="356"/>
    </location>
</feature>
<dbReference type="PANTHER" id="PTHR47933:SF26">
    <property type="entry name" value="OS03G0746400 PROTEIN"/>
    <property type="match status" value="1"/>
</dbReference>
<gene>
    <name evidence="4" type="ORF">Fot_48155</name>
</gene>
<accession>A0ABD1QV97</accession>
<evidence type="ECO:0000256" key="1">
    <source>
        <dbReference type="ARBA" id="ARBA00007626"/>
    </source>
</evidence>
<dbReference type="Pfam" id="PF13041">
    <property type="entry name" value="PPR_2"/>
    <property type="match status" value="1"/>
</dbReference>
<keyword evidence="2" id="KW-0677">Repeat</keyword>
<keyword evidence="5" id="KW-1185">Reference proteome</keyword>
<dbReference type="NCBIfam" id="TIGR00756">
    <property type="entry name" value="PPR"/>
    <property type="match status" value="2"/>
</dbReference>
<sequence length="598" mass="68250">MSDSPLEFITYIWSSYATLNLKPTIPQNPSLFLIFPLCPPFSLSLSLSQARITRTDALKMPKLTIPLTSLHLRKLLRCCCSTHSNSLLPYRSYFPPPPPPPQPPRRQYPFSSVTTDGHYRSIQALFLRSFSSQTGPADNKTKPVEENPEEKLVAESLSSELLKDPDSEPLPLPQRLDLSFSHIILTPSLLLTTLNISPDAGRSVLDFLKWAKSRPDFQPTDEVYSYFVAFLGRRKDFKATHEVLVNGSGIAGSKSLEALVDRLVRAGRPTQTVALFERMENDYGFLRNMDSLKLIVSSLCERGYASYAEKMVKSLSSEFFPDEYICDVLIKGWCVHGEVDEAKRLAGEMYRGGFEIGTLAYNAILDCICQLCRKKDPFRLQPEVENVLIEMERNGVPRNVETFNVLITNLCKIRKTDDAMKLFYRMGEWGCYPNESTFLVLTKSLYHAARLEEGDEMIDRMKSAGYGDALDKKAYYEFLKILCGIERIDHAMSVFAKMKEDGCKPGIKTYDLLMGKLCTYGRVDKANALYKEAESSGIAVEPKEYKVDPRFVKRKPTAVKKEKKRETLPEKMARKRRRLKKLRLSFVKKPKRMMRRAY</sequence>
<dbReference type="InterPro" id="IPR051240">
    <property type="entry name" value="Mito_RNA-Proc/Resp"/>
</dbReference>
<dbReference type="FunFam" id="1.25.40.10:FF:000897">
    <property type="entry name" value="Pentatricopeptide repeat-containing protein PNM1, mitochondrial"/>
    <property type="match status" value="1"/>
</dbReference>
<reference evidence="5" key="1">
    <citation type="submission" date="2024-07" db="EMBL/GenBank/DDBJ databases">
        <title>Two chromosome-level genome assemblies of Korean endemic species Abeliophyllum distichum and Forsythia ovata (Oleaceae).</title>
        <authorList>
            <person name="Jang H."/>
        </authorList>
    </citation>
    <scope>NUCLEOTIDE SEQUENCE [LARGE SCALE GENOMIC DNA]</scope>
</reference>
<feature type="repeat" description="PPR" evidence="3">
    <location>
        <begin position="506"/>
        <end position="540"/>
    </location>
</feature>
<dbReference type="Pfam" id="PF01535">
    <property type="entry name" value="PPR"/>
    <property type="match status" value="1"/>
</dbReference>
<dbReference type="Proteomes" id="UP001604277">
    <property type="component" value="Unassembled WGS sequence"/>
</dbReference>
<feature type="repeat" description="PPR" evidence="3">
    <location>
        <begin position="471"/>
        <end position="505"/>
    </location>
</feature>
<dbReference type="InterPro" id="IPR011990">
    <property type="entry name" value="TPR-like_helical_dom_sf"/>
</dbReference>
<protein>
    <submittedName>
        <fullName evidence="4">Pentatricopeptide repeat-containing protein PNM1</fullName>
    </submittedName>
</protein>
<dbReference type="FunFam" id="1.25.40.10:FF:000398">
    <property type="entry name" value="pentatricopeptide repeat-containing protein PNM1, mitochondrial"/>
    <property type="match status" value="1"/>
</dbReference>
<organism evidence="4 5">
    <name type="scientific">Forsythia ovata</name>
    <dbReference type="NCBI Taxonomy" id="205694"/>
    <lineage>
        <taxon>Eukaryota</taxon>
        <taxon>Viridiplantae</taxon>
        <taxon>Streptophyta</taxon>
        <taxon>Embryophyta</taxon>
        <taxon>Tracheophyta</taxon>
        <taxon>Spermatophyta</taxon>
        <taxon>Magnoliopsida</taxon>
        <taxon>eudicotyledons</taxon>
        <taxon>Gunneridae</taxon>
        <taxon>Pentapetalae</taxon>
        <taxon>asterids</taxon>
        <taxon>lamiids</taxon>
        <taxon>Lamiales</taxon>
        <taxon>Oleaceae</taxon>
        <taxon>Forsythieae</taxon>
        <taxon>Forsythia</taxon>
    </lineage>
</organism>
<dbReference type="AlphaFoldDB" id="A0ABD1QV97"/>
<dbReference type="PROSITE" id="PS51375">
    <property type="entry name" value="PPR"/>
    <property type="match status" value="4"/>
</dbReference>
<name>A0ABD1QV97_9LAMI</name>
<feature type="repeat" description="PPR" evidence="3">
    <location>
        <begin position="399"/>
        <end position="433"/>
    </location>
</feature>
<evidence type="ECO:0000256" key="3">
    <source>
        <dbReference type="PROSITE-ProRule" id="PRU00708"/>
    </source>
</evidence>
<dbReference type="PANTHER" id="PTHR47933">
    <property type="entry name" value="PENTATRICOPEPTIDE REPEAT-CONTAINING PROTEIN 1, MITOCHONDRIAL"/>
    <property type="match status" value="1"/>
</dbReference>
<comment type="similarity">
    <text evidence="1">Belongs to the PPR family. P subfamily.</text>
</comment>
<dbReference type="InterPro" id="IPR002885">
    <property type="entry name" value="PPR_rpt"/>
</dbReference>
<dbReference type="EMBL" id="JBFOLJ010000014">
    <property type="protein sequence ID" value="KAL2479141.1"/>
    <property type="molecule type" value="Genomic_DNA"/>
</dbReference>
<evidence type="ECO:0000313" key="4">
    <source>
        <dbReference type="EMBL" id="KAL2479141.1"/>
    </source>
</evidence>
<comment type="caution">
    <text evidence="4">The sequence shown here is derived from an EMBL/GenBank/DDBJ whole genome shotgun (WGS) entry which is preliminary data.</text>
</comment>
<proteinExistence type="inferred from homology"/>